<dbReference type="Pfam" id="PF00534">
    <property type="entry name" value="Glycos_transf_1"/>
    <property type="match status" value="1"/>
</dbReference>
<protein>
    <submittedName>
        <fullName evidence="2">Glycosyltransferase</fullName>
    </submittedName>
</protein>
<dbReference type="InterPro" id="IPR050194">
    <property type="entry name" value="Glycosyltransferase_grp1"/>
</dbReference>
<dbReference type="PANTHER" id="PTHR45947">
    <property type="entry name" value="SULFOQUINOVOSYL TRANSFERASE SQD2"/>
    <property type="match status" value="1"/>
</dbReference>
<organism evidence="2">
    <name type="scientific">Colwellia sp. C1</name>
    <dbReference type="NCBI Taxonomy" id="1737566"/>
    <lineage>
        <taxon>Bacteria</taxon>
        <taxon>Pseudomonadati</taxon>
        <taxon>Pseudomonadota</taxon>
        <taxon>Gammaproteobacteria</taxon>
        <taxon>Alteromonadales</taxon>
        <taxon>Colwelliaceae</taxon>
        <taxon>Colwellia</taxon>
    </lineage>
</organism>
<dbReference type="Gene3D" id="3.40.50.2000">
    <property type="entry name" value="Glycogen Phosphorylase B"/>
    <property type="match status" value="2"/>
</dbReference>
<name>A0A0P0L408_9GAMM</name>
<evidence type="ECO:0000259" key="1">
    <source>
        <dbReference type="Pfam" id="PF00534"/>
    </source>
</evidence>
<dbReference type="CDD" id="cd03801">
    <property type="entry name" value="GT4_PimA-like"/>
    <property type="match status" value="1"/>
</dbReference>
<dbReference type="SUPFAM" id="SSF53756">
    <property type="entry name" value="UDP-Glycosyltransferase/glycogen phosphorylase"/>
    <property type="match status" value="1"/>
</dbReference>
<dbReference type="EMBL" id="KT428294">
    <property type="protein sequence ID" value="ALK44157.1"/>
    <property type="molecule type" value="Genomic_DNA"/>
</dbReference>
<dbReference type="AlphaFoldDB" id="A0A0P0L408"/>
<sequence>MKKKVLISQRVPAFFRRPFFESLAKEVDLVVTSGESLENDSIKTFDSLSRGEFLKTKISYYLGGQFWFDKNWKKNIENHRPDIVVITPTPRMLSNYCVVKYCKKHSIRVVGWGMGEMPGMGRFQAFIHLLLAQTLVKKLDGMICYSTAARDYYVTTGISKEKCVIAYNSVDTCESKRLFDKLVRDKELTNRINTIYDLGADTTKLLFVGRLTKSKCVDALICSLEKIESKVELIIVGDGVYFDTLKKLASNITTNVTFTGHKTGEELAELFVASDLFVLPSLGGLAIQQAMSYGLPVIASIGDGTEQDLIDEGINGFVFREKDWFHLKECLNIALMDKEQLKVMGRNSLLKVTQDVNINNMVCSFTNALTKND</sequence>
<accession>A0A0P0L408</accession>
<feature type="domain" description="Glycosyl transferase family 1" evidence="1">
    <location>
        <begin position="201"/>
        <end position="348"/>
    </location>
</feature>
<evidence type="ECO:0000313" key="2">
    <source>
        <dbReference type="EMBL" id="ALK44157.1"/>
    </source>
</evidence>
<keyword evidence="2" id="KW-0808">Transferase</keyword>
<proteinExistence type="predicted"/>
<dbReference type="InterPro" id="IPR001296">
    <property type="entry name" value="Glyco_trans_1"/>
</dbReference>
<dbReference type="PANTHER" id="PTHR45947:SF3">
    <property type="entry name" value="SULFOQUINOVOSYL TRANSFERASE SQD2"/>
    <property type="match status" value="1"/>
</dbReference>
<reference evidence="2" key="1">
    <citation type="submission" date="2015-08" db="EMBL/GenBank/DDBJ databases">
        <title>Partial sequence of psychrophilic Colwellia sp.</title>
        <authorList>
            <person name="Pankowski J.A."/>
            <person name="Leong J.S."/>
            <person name="Nano F.E."/>
        </authorList>
    </citation>
    <scope>NUCLEOTIDE SEQUENCE</scope>
    <source>
        <strain evidence="2">C1</strain>
    </source>
</reference>
<dbReference type="GO" id="GO:0016757">
    <property type="term" value="F:glycosyltransferase activity"/>
    <property type="evidence" value="ECO:0007669"/>
    <property type="project" value="InterPro"/>
</dbReference>